<dbReference type="EMBL" id="BLXT01004326">
    <property type="protein sequence ID" value="GFO11756.1"/>
    <property type="molecule type" value="Genomic_DNA"/>
</dbReference>
<proteinExistence type="predicted"/>
<keyword evidence="2" id="KW-1185">Reference proteome</keyword>
<name>A0AAV4AKR0_9GAST</name>
<evidence type="ECO:0000313" key="2">
    <source>
        <dbReference type="Proteomes" id="UP000735302"/>
    </source>
</evidence>
<organism evidence="1 2">
    <name type="scientific">Plakobranchus ocellatus</name>
    <dbReference type="NCBI Taxonomy" id="259542"/>
    <lineage>
        <taxon>Eukaryota</taxon>
        <taxon>Metazoa</taxon>
        <taxon>Spiralia</taxon>
        <taxon>Lophotrochozoa</taxon>
        <taxon>Mollusca</taxon>
        <taxon>Gastropoda</taxon>
        <taxon>Heterobranchia</taxon>
        <taxon>Euthyneura</taxon>
        <taxon>Panpulmonata</taxon>
        <taxon>Sacoglossa</taxon>
        <taxon>Placobranchoidea</taxon>
        <taxon>Plakobranchidae</taxon>
        <taxon>Plakobranchus</taxon>
    </lineage>
</organism>
<reference evidence="1 2" key="1">
    <citation type="journal article" date="2021" name="Elife">
        <title>Chloroplast acquisition without the gene transfer in kleptoplastic sea slugs, Plakobranchus ocellatus.</title>
        <authorList>
            <person name="Maeda T."/>
            <person name="Takahashi S."/>
            <person name="Yoshida T."/>
            <person name="Shimamura S."/>
            <person name="Takaki Y."/>
            <person name="Nagai Y."/>
            <person name="Toyoda A."/>
            <person name="Suzuki Y."/>
            <person name="Arimoto A."/>
            <person name="Ishii H."/>
            <person name="Satoh N."/>
            <person name="Nishiyama T."/>
            <person name="Hasebe M."/>
            <person name="Maruyama T."/>
            <person name="Minagawa J."/>
            <person name="Obokata J."/>
            <person name="Shigenobu S."/>
        </authorList>
    </citation>
    <scope>NUCLEOTIDE SEQUENCE [LARGE SCALE GENOMIC DNA]</scope>
</reference>
<dbReference type="AlphaFoldDB" id="A0AAV4AKR0"/>
<dbReference type="Proteomes" id="UP000735302">
    <property type="component" value="Unassembled WGS sequence"/>
</dbReference>
<accession>A0AAV4AKR0</accession>
<evidence type="ECO:0000313" key="1">
    <source>
        <dbReference type="EMBL" id="GFO11756.1"/>
    </source>
</evidence>
<protein>
    <submittedName>
        <fullName evidence="1">Uncharacterized protein</fullName>
    </submittedName>
</protein>
<comment type="caution">
    <text evidence="1">The sequence shown here is derived from an EMBL/GenBank/DDBJ whole genome shotgun (WGS) entry which is preliminary data.</text>
</comment>
<gene>
    <name evidence="1" type="ORF">PoB_003826100</name>
</gene>
<sequence>MGKGSNKNFIRLTENRLKWRNMIANICSRQVKEGFKKETACPQQGDLRLFGPPSNMGIRVKAQAHDRRVPAYLRAALLSTVPMMPPNLKWQLFNVEQLEASQMGANLYKDIILRYRKY</sequence>